<feature type="domain" description="DUF8083" evidence="1">
    <location>
        <begin position="6"/>
        <end position="268"/>
    </location>
</feature>
<dbReference type="InterPro" id="IPR058396">
    <property type="entry name" value="DUF8083"/>
</dbReference>
<protein>
    <submittedName>
        <fullName evidence="2">Unannotated protein</fullName>
    </submittedName>
</protein>
<dbReference type="Pfam" id="PF26312">
    <property type="entry name" value="DUF8083"/>
    <property type="match status" value="1"/>
</dbReference>
<accession>A0A6J6FVR2</accession>
<reference evidence="2" key="1">
    <citation type="submission" date="2020-05" db="EMBL/GenBank/DDBJ databases">
        <authorList>
            <person name="Chiriac C."/>
            <person name="Salcher M."/>
            <person name="Ghai R."/>
            <person name="Kavagutti S V."/>
        </authorList>
    </citation>
    <scope>NUCLEOTIDE SEQUENCE</scope>
</reference>
<proteinExistence type="predicted"/>
<evidence type="ECO:0000259" key="1">
    <source>
        <dbReference type="Pfam" id="PF26312"/>
    </source>
</evidence>
<organism evidence="2">
    <name type="scientific">freshwater metagenome</name>
    <dbReference type="NCBI Taxonomy" id="449393"/>
    <lineage>
        <taxon>unclassified sequences</taxon>
        <taxon>metagenomes</taxon>
        <taxon>ecological metagenomes</taxon>
    </lineage>
</organism>
<gene>
    <name evidence="2" type="ORF">UFOPK1773_00935</name>
</gene>
<sequence>MRPTPYVASLRIFEPLSAFEPADRLRWAQLDSSSKSRSDEQRRALTRVISPQSPALALDGAHVLEVDGEKYISPWSTATRCWAALEDFKNSLPTPVISFFLPTPLEEIIESGAEYVDTKVPHILTQTWIIPPRWFSLFIPEERVRGRDDQGAFTIMRTTIANAKSRCENTHSAVRTAFGAGPVEEEIEDLGDWLSMFHPQSYVELDYGGLAGYLEKSLTQLGEDGLEGDTSIEDVLGSIAGLAAGDGAMAGRGYERLVTRWRRVAAFEQAM</sequence>
<evidence type="ECO:0000313" key="2">
    <source>
        <dbReference type="EMBL" id="CAB4592927.1"/>
    </source>
</evidence>
<dbReference type="EMBL" id="CAEZUA010000065">
    <property type="protein sequence ID" value="CAB4592927.1"/>
    <property type="molecule type" value="Genomic_DNA"/>
</dbReference>
<dbReference type="AlphaFoldDB" id="A0A6J6FVR2"/>
<name>A0A6J6FVR2_9ZZZZ</name>